<dbReference type="PANTHER" id="PTHR30432:SF1">
    <property type="entry name" value="DNA-BINDING TRANSCRIPTIONAL DUAL REGULATOR MODE"/>
    <property type="match status" value="1"/>
</dbReference>
<reference evidence="8 9" key="1">
    <citation type="submission" date="2020-08" db="EMBL/GenBank/DDBJ databases">
        <title>Genomic Encyclopedia of Type Strains, Phase IV (KMG-IV): sequencing the most valuable type-strain genomes for metagenomic binning, comparative biology and taxonomic classification.</title>
        <authorList>
            <person name="Goeker M."/>
        </authorList>
    </citation>
    <scope>NUCLEOTIDE SEQUENCE [LARGE SCALE GENOMIC DNA]</scope>
    <source>
        <strain evidence="8 9">DSM 22071</strain>
    </source>
</reference>
<dbReference type="Proteomes" id="UP000528322">
    <property type="component" value="Unassembled WGS sequence"/>
</dbReference>
<gene>
    <name evidence="8" type="ORF">HNR37_001605</name>
</gene>
<evidence type="ECO:0000256" key="1">
    <source>
        <dbReference type="ARBA" id="ARBA00008110"/>
    </source>
</evidence>
<dbReference type="Pfam" id="PF03459">
    <property type="entry name" value="TOBE"/>
    <property type="match status" value="2"/>
</dbReference>
<dbReference type="Gene3D" id="2.40.50.100">
    <property type="match status" value="2"/>
</dbReference>
<dbReference type="InterPro" id="IPR000847">
    <property type="entry name" value="LysR_HTH_N"/>
</dbReference>
<keyword evidence="4" id="KW-0677">Repeat</keyword>
<dbReference type="Pfam" id="PF00126">
    <property type="entry name" value="HTH_1"/>
    <property type="match status" value="1"/>
</dbReference>
<dbReference type="InterPro" id="IPR004606">
    <property type="entry name" value="Mop_domain"/>
</dbReference>
<organism evidence="8 9">
    <name type="scientific">Desulfurispira natronophila</name>
    <dbReference type="NCBI Taxonomy" id="682562"/>
    <lineage>
        <taxon>Bacteria</taxon>
        <taxon>Pseudomonadati</taxon>
        <taxon>Chrysiogenota</taxon>
        <taxon>Chrysiogenia</taxon>
        <taxon>Chrysiogenales</taxon>
        <taxon>Chrysiogenaceae</taxon>
        <taxon>Desulfurispira</taxon>
    </lineage>
</organism>
<dbReference type="InterPro" id="IPR036390">
    <property type="entry name" value="WH_DNA-bd_sf"/>
</dbReference>
<comment type="caution">
    <text evidence="8">The sequence shown here is derived from an EMBL/GenBank/DDBJ whole genome shotgun (WGS) entry which is preliminary data.</text>
</comment>
<dbReference type="InterPro" id="IPR016462">
    <property type="entry name" value="ModE"/>
</dbReference>
<evidence type="ECO:0000313" key="9">
    <source>
        <dbReference type="Proteomes" id="UP000528322"/>
    </source>
</evidence>
<dbReference type="PROSITE" id="PS51866">
    <property type="entry name" value="MOP"/>
    <property type="match status" value="2"/>
</dbReference>
<dbReference type="InterPro" id="IPR008995">
    <property type="entry name" value="Mo/tungstate-bd_C_term_dom"/>
</dbReference>
<keyword evidence="3 5" id="KW-0500">Molybdenum</keyword>
<dbReference type="RefSeq" id="WP_246347313.1">
    <property type="nucleotide sequence ID" value="NZ_JACHID010000009.1"/>
</dbReference>
<protein>
    <submittedName>
        <fullName evidence="8">Molybdate transport system regulatory protein</fullName>
    </submittedName>
</protein>
<sequence length="297" mass="32157">MSRFTCGLAQARLYTDRLQANYLLDSSLYSGVYGDERACLEVYMDISGNLPSQLSEKRIELLRQIDRCGSLSAAAKAAGMSYKGAWDAIDAINNLSERTLVKRISGGKGGGGSFLTEEGKRVLRVYDFYADAQRRIGEEIARHGASIASMENFFRRIGMKTSARNQFSGRVSLLRRGAVNDEVVVGLSGGDEITAIVTRDSAEAMELAEGREVYALVKASSILLSTQKPEHISARNVLGGTVERVTGGEVNAEVVLELPGQARLAAVITRESLQRLELKAGQPAWAMFKASSVILGV</sequence>
<evidence type="ECO:0000256" key="3">
    <source>
        <dbReference type="ARBA" id="ARBA00022505"/>
    </source>
</evidence>
<feature type="domain" description="Mop" evidence="7">
    <location>
        <begin position="160"/>
        <end position="226"/>
    </location>
</feature>
<dbReference type="InterPro" id="IPR036388">
    <property type="entry name" value="WH-like_DNA-bd_sf"/>
</dbReference>
<dbReference type="Gene3D" id="1.10.10.10">
    <property type="entry name" value="Winged helix-like DNA-binding domain superfamily/Winged helix DNA-binding domain"/>
    <property type="match status" value="1"/>
</dbReference>
<evidence type="ECO:0000256" key="4">
    <source>
        <dbReference type="ARBA" id="ARBA00022737"/>
    </source>
</evidence>
<dbReference type="EMBL" id="JACHID010000009">
    <property type="protein sequence ID" value="MBB5022273.1"/>
    <property type="molecule type" value="Genomic_DNA"/>
</dbReference>
<feature type="domain" description="Mop" evidence="7">
    <location>
        <begin position="231"/>
        <end position="297"/>
    </location>
</feature>
<dbReference type="InterPro" id="IPR051815">
    <property type="entry name" value="Molybdate_resp_trans_reg"/>
</dbReference>
<dbReference type="PIRSF" id="PIRSF005763">
    <property type="entry name" value="Txn_reg_ModE"/>
    <property type="match status" value="1"/>
</dbReference>
<feature type="region of interest" description="Required for dimer formation and molybdate binding" evidence="6">
    <location>
        <begin position="161"/>
        <end position="169"/>
    </location>
</feature>
<evidence type="ECO:0000256" key="2">
    <source>
        <dbReference type="ARBA" id="ARBA00022448"/>
    </source>
</evidence>
<dbReference type="InterPro" id="IPR005116">
    <property type="entry name" value="Transp-assoc_OB_typ1"/>
</dbReference>
<dbReference type="SUPFAM" id="SSF50331">
    <property type="entry name" value="MOP-like"/>
    <property type="match status" value="2"/>
</dbReference>
<dbReference type="GO" id="GO:0030151">
    <property type="term" value="F:molybdenum ion binding"/>
    <property type="evidence" value="ECO:0007669"/>
    <property type="project" value="UniProtKB-UniRule"/>
</dbReference>
<evidence type="ECO:0000313" key="8">
    <source>
        <dbReference type="EMBL" id="MBB5022273.1"/>
    </source>
</evidence>
<proteinExistence type="inferred from homology"/>
<evidence type="ECO:0000256" key="6">
    <source>
        <dbReference type="PIRSR" id="PIRSR005763-1"/>
    </source>
</evidence>
<dbReference type="AlphaFoldDB" id="A0A7W7Y547"/>
<evidence type="ECO:0000256" key="5">
    <source>
        <dbReference type="PIRNR" id="PIRNR005763"/>
    </source>
</evidence>
<name>A0A7W7Y547_9BACT</name>
<dbReference type="NCBIfam" id="TIGR00638">
    <property type="entry name" value="Mop"/>
    <property type="match status" value="2"/>
</dbReference>
<dbReference type="SUPFAM" id="SSF46785">
    <property type="entry name" value="Winged helix' DNA-binding domain"/>
    <property type="match status" value="1"/>
</dbReference>
<dbReference type="GO" id="GO:0003700">
    <property type="term" value="F:DNA-binding transcription factor activity"/>
    <property type="evidence" value="ECO:0007669"/>
    <property type="project" value="InterPro"/>
</dbReference>
<accession>A0A7W7Y547</accession>
<evidence type="ECO:0000259" key="7">
    <source>
        <dbReference type="PROSITE" id="PS51866"/>
    </source>
</evidence>
<comment type="similarity">
    <text evidence="1 5">Belongs to the ModE family.</text>
</comment>
<dbReference type="GO" id="GO:0015689">
    <property type="term" value="P:molybdate ion transport"/>
    <property type="evidence" value="ECO:0007669"/>
    <property type="project" value="UniProtKB-UniRule"/>
</dbReference>
<dbReference type="PANTHER" id="PTHR30432">
    <property type="entry name" value="TRANSCRIPTIONAL REGULATOR MODE"/>
    <property type="match status" value="1"/>
</dbReference>
<keyword evidence="9" id="KW-1185">Reference proteome</keyword>
<keyword evidence="2 5" id="KW-0813">Transport</keyword>